<evidence type="ECO:0000313" key="16">
    <source>
        <dbReference type="Proteomes" id="UP000295727"/>
    </source>
</evidence>
<feature type="transmembrane region" description="Helical" evidence="14">
    <location>
        <begin position="118"/>
        <end position="142"/>
    </location>
</feature>
<gene>
    <name evidence="15" type="ORF">E1956_40380</name>
</gene>
<keyword evidence="8" id="KW-0915">Sodium</keyword>
<proteinExistence type="inferred from homology"/>
<dbReference type="OrthoDB" id="9789704at2"/>
<feature type="transmembrane region" description="Helical" evidence="14">
    <location>
        <begin position="42"/>
        <end position="60"/>
    </location>
</feature>
<organism evidence="15 16">
    <name type="scientific">Paraburkholderia pallida</name>
    <dbReference type="NCBI Taxonomy" id="2547399"/>
    <lineage>
        <taxon>Bacteria</taxon>
        <taxon>Pseudomonadati</taxon>
        <taxon>Pseudomonadota</taxon>
        <taxon>Betaproteobacteria</taxon>
        <taxon>Burkholderiales</taxon>
        <taxon>Burkholderiaceae</taxon>
        <taxon>Paraburkholderia</taxon>
    </lineage>
</organism>
<keyword evidence="5 14" id="KW-0812">Transmembrane</keyword>
<evidence type="ECO:0000256" key="7">
    <source>
        <dbReference type="ARBA" id="ARBA00022989"/>
    </source>
</evidence>
<dbReference type="PANTHER" id="PTHR48086:SF3">
    <property type="entry name" value="SODIUM_PROLINE SYMPORTER"/>
    <property type="match status" value="1"/>
</dbReference>
<comment type="similarity">
    <text evidence="2 13">Belongs to the sodium:solute symporter (SSF) (TC 2.A.21) family.</text>
</comment>
<dbReference type="Pfam" id="PF00474">
    <property type="entry name" value="SSF"/>
    <property type="match status" value="1"/>
</dbReference>
<sequence>MNFNTAVVVGYFVLIGIINFSFRRMASKSSTDYFRGGGRMLWWMVGSSAFMIQFSAWTFTGAAGEAFRNGFPAVYVFIGNVLAFLLAWAFFAKKFRQMRVDTPTEAVRRRFGESSELFFTWAIIPLSIIQGGVWLNSLSVFFSAVMGIKLGTTLWITGLAVLSFSMIGGAWGVAASDFVQSMVVAVMSIACAAVALFKVGGVGEIVHRFPGNFFYGPDTQSPMLLTGLFLFLVVKQILTINNMKDSYRFLGAKDSFDAKKGALFAFLLMLAGAMIWMIPPWASAILFPDAGIAHSAQLGKKASDAVYLVFAERAMPLGTVGLLMAGLFSATMAAADGALNHNAGIFVRSFYQPVIRRGKQVSDREALVAGKIVNATNGLLIILTAQFYSQLNQMSLFDLMMRVSTLAQVPILVPLFLGALIRKVPDWASWATVVFGLVVSYFVSNVVTAHEIAGYFHIALSASELSAANTVLAIAAHVFLTGGFFCLTMLFYREPEQTRREQLDSFYHDFAREVVSDASQSEFDRLQRHKLGRITLMMGAGLFAMLAIPNPLWGRLLFLCCALAILVLGALMCRSANPVAVPGKELQSQSS</sequence>
<dbReference type="Gene3D" id="1.20.1730.10">
    <property type="entry name" value="Sodium/glucose cotransporter"/>
    <property type="match status" value="1"/>
</dbReference>
<evidence type="ECO:0000256" key="3">
    <source>
        <dbReference type="ARBA" id="ARBA00022448"/>
    </source>
</evidence>
<dbReference type="InterPro" id="IPR038377">
    <property type="entry name" value="Na/Glc_symporter_sf"/>
</dbReference>
<evidence type="ECO:0000313" key="15">
    <source>
        <dbReference type="EMBL" id="QBR03389.1"/>
    </source>
</evidence>
<evidence type="ECO:0000256" key="12">
    <source>
        <dbReference type="ARBA" id="ARBA00033708"/>
    </source>
</evidence>
<feature type="transmembrane region" description="Helical" evidence="14">
    <location>
        <begin position="261"/>
        <end position="278"/>
    </location>
</feature>
<dbReference type="InterPro" id="IPR050277">
    <property type="entry name" value="Sodium:Solute_Symporter"/>
</dbReference>
<feature type="transmembrane region" description="Helical" evidence="14">
    <location>
        <begin position="317"/>
        <end position="339"/>
    </location>
</feature>
<evidence type="ECO:0000256" key="1">
    <source>
        <dbReference type="ARBA" id="ARBA00004651"/>
    </source>
</evidence>
<keyword evidence="4" id="KW-1003">Cell membrane</keyword>
<feature type="transmembrane region" description="Helical" evidence="14">
    <location>
        <begin position="223"/>
        <end position="240"/>
    </location>
</feature>
<dbReference type="GO" id="GO:0005886">
    <property type="term" value="C:plasma membrane"/>
    <property type="evidence" value="ECO:0007669"/>
    <property type="project" value="UniProtKB-SubCell"/>
</dbReference>
<evidence type="ECO:0000256" key="4">
    <source>
        <dbReference type="ARBA" id="ARBA00022475"/>
    </source>
</evidence>
<comment type="catalytic activity">
    <reaction evidence="12">
        <text>L-proline(in) + Na(+)(in) = L-proline(out) + Na(+)(out)</text>
        <dbReference type="Rhea" id="RHEA:28967"/>
        <dbReference type="ChEBI" id="CHEBI:29101"/>
        <dbReference type="ChEBI" id="CHEBI:60039"/>
    </reaction>
</comment>
<reference evidence="15 16" key="1">
    <citation type="submission" date="2019-03" db="EMBL/GenBank/DDBJ databases">
        <title>Paraburkholderia sp. 7MH5, isolated from subtropical forest soil.</title>
        <authorList>
            <person name="Gao Z.-H."/>
            <person name="Qiu L.-H."/>
        </authorList>
    </citation>
    <scope>NUCLEOTIDE SEQUENCE [LARGE SCALE GENOMIC DNA]</scope>
    <source>
        <strain evidence="15 16">7MH5</strain>
    </source>
</reference>
<keyword evidence="7 14" id="KW-1133">Transmembrane helix</keyword>
<keyword evidence="16" id="KW-1185">Reference proteome</keyword>
<evidence type="ECO:0000256" key="5">
    <source>
        <dbReference type="ARBA" id="ARBA00022692"/>
    </source>
</evidence>
<feature type="transmembrane region" description="Helical" evidence="14">
    <location>
        <begin position="554"/>
        <end position="573"/>
    </location>
</feature>
<dbReference type="EMBL" id="CP038151">
    <property type="protein sequence ID" value="QBR03389.1"/>
    <property type="molecule type" value="Genomic_DNA"/>
</dbReference>
<evidence type="ECO:0000256" key="6">
    <source>
        <dbReference type="ARBA" id="ARBA00022847"/>
    </source>
</evidence>
<feature type="transmembrane region" description="Helical" evidence="14">
    <location>
        <begin position="182"/>
        <end position="203"/>
    </location>
</feature>
<keyword evidence="9" id="KW-0406">Ion transport</keyword>
<dbReference type="GO" id="GO:0015293">
    <property type="term" value="F:symporter activity"/>
    <property type="evidence" value="ECO:0007669"/>
    <property type="project" value="UniProtKB-KW"/>
</dbReference>
<evidence type="ECO:0000256" key="10">
    <source>
        <dbReference type="ARBA" id="ARBA00023136"/>
    </source>
</evidence>
<feature type="transmembrane region" description="Helical" evidence="14">
    <location>
        <begin position="154"/>
        <end position="175"/>
    </location>
</feature>
<evidence type="ECO:0000256" key="11">
    <source>
        <dbReference type="ARBA" id="ARBA00023201"/>
    </source>
</evidence>
<evidence type="ECO:0000256" key="14">
    <source>
        <dbReference type="SAM" id="Phobius"/>
    </source>
</evidence>
<dbReference type="PANTHER" id="PTHR48086">
    <property type="entry name" value="SODIUM/PROLINE SYMPORTER-RELATED"/>
    <property type="match status" value="1"/>
</dbReference>
<dbReference type="GO" id="GO:0006814">
    <property type="term" value="P:sodium ion transport"/>
    <property type="evidence" value="ECO:0007669"/>
    <property type="project" value="UniProtKB-KW"/>
</dbReference>
<evidence type="ECO:0000256" key="8">
    <source>
        <dbReference type="ARBA" id="ARBA00023053"/>
    </source>
</evidence>
<name>A0A4P7D403_9BURK</name>
<feature type="transmembrane region" description="Helical" evidence="14">
    <location>
        <begin position="467"/>
        <end position="492"/>
    </location>
</feature>
<dbReference type="KEGG" id="ppai:E1956_40380"/>
<keyword evidence="3" id="KW-0813">Transport</keyword>
<feature type="transmembrane region" description="Helical" evidence="14">
    <location>
        <begin position="399"/>
        <end position="420"/>
    </location>
</feature>
<keyword evidence="10 14" id="KW-0472">Membrane</keyword>
<keyword evidence="6" id="KW-0769">Symport</keyword>
<dbReference type="Proteomes" id="UP000295727">
    <property type="component" value="Chromosome 4"/>
</dbReference>
<feature type="transmembrane region" description="Helical" evidence="14">
    <location>
        <begin position="427"/>
        <end position="447"/>
    </location>
</feature>
<dbReference type="InterPro" id="IPR001734">
    <property type="entry name" value="Na/solute_symporter"/>
</dbReference>
<feature type="transmembrane region" description="Helical" evidence="14">
    <location>
        <begin position="366"/>
        <end position="387"/>
    </location>
</feature>
<dbReference type="RefSeq" id="WP_134758883.1">
    <property type="nucleotide sequence ID" value="NZ_CP038151.1"/>
</dbReference>
<feature type="transmembrane region" description="Helical" evidence="14">
    <location>
        <begin position="6"/>
        <end position="22"/>
    </location>
</feature>
<feature type="transmembrane region" description="Helical" evidence="14">
    <location>
        <begin position="72"/>
        <end position="91"/>
    </location>
</feature>
<accession>A0A4P7D403</accession>
<keyword evidence="11" id="KW-0739">Sodium transport</keyword>
<feature type="transmembrane region" description="Helical" evidence="14">
    <location>
        <begin position="531"/>
        <end position="548"/>
    </location>
</feature>
<comment type="subcellular location">
    <subcellularLocation>
        <location evidence="1">Cell membrane</location>
        <topology evidence="1">Multi-pass membrane protein</topology>
    </subcellularLocation>
</comment>
<evidence type="ECO:0000256" key="9">
    <source>
        <dbReference type="ARBA" id="ARBA00023065"/>
    </source>
</evidence>
<protein>
    <submittedName>
        <fullName evidence="15">Transporter</fullName>
    </submittedName>
</protein>
<evidence type="ECO:0000256" key="2">
    <source>
        <dbReference type="ARBA" id="ARBA00006434"/>
    </source>
</evidence>
<evidence type="ECO:0000256" key="13">
    <source>
        <dbReference type="RuleBase" id="RU362091"/>
    </source>
</evidence>
<dbReference type="PROSITE" id="PS50283">
    <property type="entry name" value="NA_SOLUT_SYMP_3"/>
    <property type="match status" value="1"/>
</dbReference>
<dbReference type="AlphaFoldDB" id="A0A4P7D403"/>